<dbReference type="PANTHER" id="PTHR47331:SF1">
    <property type="entry name" value="GAG-LIKE PROTEIN"/>
    <property type="match status" value="1"/>
</dbReference>
<name>A0ABD2WME2_9HYME</name>
<protein>
    <recommendedName>
        <fullName evidence="3">Reverse transcriptase domain-containing protein</fullName>
    </recommendedName>
</protein>
<accession>A0ABD2WME2</accession>
<dbReference type="Pfam" id="PF05380">
    <property type="entry name" value="Peptidase_A17"/>
    <property type="match status" value="1"/>
</dbReference>
<dbReference type="EMBL" id="JBJJXI010000094">
    <property type="protein sequence ID" value="KAL3394022.1"/>
    <property type="molecule type" value="Genomic_DNA"/>
</dbReference>
<dbReference type="InterPro" id="IPR043502">
    <property type="entry name" value="DNA/RNA_pol_sf"/>
</dbReference>
<sequence>MAPFKATNVEIKAIGGALAGRADLTAPLLLHLPDCSTPIEFAALCLRRVGISTPSATLSTGSNAPWRDQTLADPHFERPGTVDLLLGADIVPQLLRPGLLRYHDLVAQNTAVGWAIWGRQRAEQQLLPIRCHALSSSDEESPWHNRLLALLQRFWELEDVPLAQRVRPIDEWCENLFAQHRREPTGRYVVRLPLKPGANNQLGSSESAARASLASLHRRMKRDPQFTAEYRKFMSQYEALGHMKQLQATETLASGKPIHYIPHHGIWQRSDGGPKLRVVFDASRPTSSGLSLNDLLHSGPKLQRDLWIVLLRWRTHRIAFCTDVQMMFRQITVDERDVDWQRILWSKDDDEPVRHYQLQTVTYGTACAPYLALRTLQQLCEDEHARFPATSAVLMSDRYVDDILSGAHEVHDARVLRDQLIQLMRAGGFPLRKWVANHSELLDDMNSEELLRPTWITFDRDGPVKELGVSWNPRDDVLRLGSSTAVERRLSKRKVLAELAAVFDPCGWAAPTILLAKMLVQDLWRAKLEWDEELPESMSRRWLSIRQDLSTLTEVSIPRWIGVGATDTSFTVHAFANASRRAMAAVAYSRVEECQDKVTVRLLIAKTKLSPIRCLRPASTSIPRMTIPRLELRAALIAARLLRAITEELHVDIKTCSAWTDSTIALH</sequence>
<dbReference type="InterPro" id="IPR008042">
    <property type="entry name" value="Retrotrans_Pao"/>
</dbReference>
<proteinExistence type="predicted"/>
<evidence type="ECO:0000313" key="1">
    <source>
        <dbReference type="EMBL" id="KAL3394022.1"/>
    </source>
</evidence>
<dbReference type="Proteomes" id="UP001627154">
    <property type="component" value="Unassembled WGS sequence"/>
</dbReference>
<reference evidence="1 2" key="1">
    <citation type="journal article" date="2024" name="bioRxiv">
        <title>A reference genome for Trichogramma kaykai: A tiny desert-dwelling parasitoid wasp with competing sex-ratio distorters.</title>
        <authorList>
            <person name="Culotta J."/>
            <person name="Lindsey A.R."/>
        </authorList>
    </citation>
    <scope>NUCLEOTIDE SEQUENCE [LARGE SCALE GENOMIC DNA]</scope>
    <source>
        <strain evidence="1 2">KSX58</strain>
    </source>
</reference>
<dbReference type="SUPFAM" id="SSF56672">
    <property type="entry name" value="DNA/RNA polymerases"/>
    <property type="match status" value="1"/>
</dbReference>
<dbReference type="PANTHER" id="PTHR47331">
    <property type="entry name" value="PHD-TYPE DOMAIN-CONTAINING PROTEIN"/>
    <property type="match status" value="1"/>
</dbReference>
<comment type="caution">
    <text evidence="1">The sequence shown here is derived from an EMBL/GenBank/DDBJ whole genome shotgun (WGS) entry which is preliminary data.</text>
</comment>
<dbReference type="GO" id="GO:0071897">
    <property type="term" value="P:DNA biosynthetic process"/>
    <property type="evidence" value="ECO:0007669"/>
    <property type="project" value="UniProtKB-ARBA"/>
</dbReference>
<gene>
    <name evidence="1" type="ORF">TKK_011692</name>
</gene>
<evidence type="ECO:0000313" key="2">
    <source>
        <dbReference type="Proteomes" id="UP001627154"/>
    </source>
</evidence>
<evidence type="ECO:0008006" key="3">
    <source>
        <dbReference type="Google" id="ProtNLM"/>
    </source>
</evidence>
<keyword evidence="2" id="KW-1185">Reference proteome</keyword>
<dbReference type="AlphaFoldDB" id="A0ABD2WME2"/>
<organism evidence="1 2">
    <name type="scientific">Trichogramma kaykai</name>
    <dbReference type="NCBI Taxonomy" id="54128"/>
    <lineage>
        <taxon>Eukaryota</taxon>
        <taxon>Metazoa</taxon>
        <taxon>Ecdysozoa</taxon>
        <taxon>Arthropoda</taxon>
        <taxon>Hexapoda</taxon>
        <taxon>Insecta</taxon>
        <taxon>Pterygota</taxon>
        <taxon>Neoptera</taxon>
        <taxon>Endopterygota</taxon>
        <taxon>Hymenoptera</taxon>
        <taxon>Apocrita</taxon>
        <taxon>Proctotrupomorpha</taxon>
        <taxon>Chalcidoidea</taxon>
        <taxon>Trichogrammatidae</taxon>
        <taxon>Trichogramma</taxon>
    </lineage>
</organism>